<sequence>MNIFNFILAWDLIKNDKIKLSDCNKNIRYLSIMFKLLIILLSLKAINSLKYKLNEIVTGLPRAFEYETVYSNDDSNGKTRAAFSYYISVSTVEDYPIYFVAGLKEDVLNKPLDK</sequence>
<evidence type="ECO:0000313" key="2">
    <source>
        <dbReference type="Proteomes" id="UP001439008"/>
    </source>
</evidence>
<dbReference type="Proteomes" id="UP001439008">
    <property type="component" value="Unassembled WGS sequence"/>
</dbReference>
<protein>
    <submittedName>
        <fullName evidence="1">Uncharacterized protein</fullName>
    </submittedName>
</protein>
<accession>A0ABV2APP9</accession>
<proteinExistence type="predicted"/>
<evidence type="ECO:0000313" key="1">
    <source>
        <dbReference type="EMBL" id="MES1921657.1"/>
    </source>
</evidence>
<reference evidence="1 2" key="1">
    <citation type="journal article" date="2024" name="BMC Biol.">
        <title>Comparative genomics of Ascetosporea gives new insight into the evolutionary basis for animal parasitism in Rhizaria.</title>
        <authorList>
            <person name="Hiltunen Thoren M."/>
            <person name="Onut-Brannstrom I."/>
            <person name="Alfjorden A."/>
            <person name="Peckova H."/>
            <person name="Swords F."/>
            <person name="Hooper C."/>
            <person name="Holzer A.S."/>
            <person name="Bass D."/>
            <person name="Burki F."/>
        </authorList>
    </citation>
    <scope>NUCLEOTIDE SEQUENCE [LARGE SCALE GENOMIC DNA]</scope>
    <source>
        <strain evidence="1">20-A016</strain>
    </source>
</reference>
<organism evidence="1 2">
    <name type="scientific">Bonamia ostreae</name>
    <dbReference type="NCBI Taxonomy" id="126728"/>
    <lineage>
        <taxon>Eukaryota</taxon>
        <taxon>Sar</taxon>
        <taxon>Rhizaria</taxon>
        <taxon>Endomyxa</taxon>
        <taxon>Ascetosporea</taxon>
        <taxon>Haplosporida</taxon>
        <taxon>Bonamia</taxon>
    </lineage>
</organism>
<gene>
    <name evidence="1" type="ORF">MHBO_003187</name>
</gene>
<name>A0ABV2APP9_9EUKA</name>
<dbReference type="EMBL" id="JBDODL010001593">
    <property type="protein sequence ID" value="MES1921657.1"/>
    <property type="molecule type" value="Genomic_DNA"/>
</dbReference>
<comment type="caution">
    <text evidence="1">The sequence shown here is derived from an EMBL/GenBank/DDBJ whole genome shotgun (WGS) entry which is preliminary data.</text>
</comment>
<keyword evidence="2" id="KW-1185">Reference proteome</keyword>